<feature type="non-terminal residue" evidence="8">
    <location>
        <position position="1"/>
    </location>
</feature>
<protein>
    <recommendedName>
        <fullName evidence="10">rRNA-processing protein EBP2</fullName>
    </recommendedName>
</protein>
<dbReference type="GO" id="GO:0006364">
    <property type="term" value="P:rRNA processing"/>
    <property type="evidence" value="ECO:0007669"/>
    <property type="project" value="TreeGrafter"/>
</dbReference>
<keyword evidence="5" id="KW-0175">Coiled coil</keyword>
<feature type="region of interest" description="Disordered" evidence="7">
    <location>
        <begin position="222"/>
        <end position="284"/>
    </location>
</feature>
<gene>
    <name evidence="8" type="ORF">PMAYCL1PPCAC_07416</name>
</gene>
<evidence type="ECO:0000256" key="5">
    <source>
        <dbReference type="ARBA" id="ARBA00023054"/>
    </source>
</evidence>
<evidence type="ECO:0000256" key="4">
    <source>
        <dbReference type="ARBA" id="ARBA00022517"/>
    </source>
</evidence>
<dbReference type="PANTHER" id="PTHR13028">
    <property type="entry name" value="RRNA PROCESSING PROTEIN EBNA1-BINDING PROTEIN-RELATED"/>
    <property type="match status" value="1"/>
</dbReference>
<comment type="subcellular location">
    <subcellularLocation>
        <location evidence="2">Nucleus</location>
        <location evidence="2">Nucleolus</location>
    </subcellularLocation>
</comment>
<dbReference type="PANTHER" id="PTHR13028:SF0">
    <property type="entry name" value="RRNA-PROCESSING PROTEIN EBP2-RELATED"/>
    <property type="match status" value="1"/>
</dbReference>
<keyword evidence="6" id="KW-0539">Nucleus</keyword>
<evidence type="ECO:0000256" key="7">
    <source>
        <dbReference type="SAM" id="MobiDB-lite"/>
    </source>
</evidence>
<evidence type="ECO:0000256" key="1">
    <source>
        <dbReference type="ARBA" id="ARBA00003387"/>
    </source>
</evidence>
<keyword evidence="4" id="KW-0690">Ribosome biogenesis</keyword>
<comment type="function">
    <text evidence="1">Required for the processing of the 27S pre-rRNA.</text>
</comment>
<evidence type="ECO:0000256" key="2">
    <source>
        <dbReference type="ARBA" id="ARBA00004604"/>
    </source>
</evidence>
<name>A0AAN5CD78_9BILA</name>
<dbReference type="GO" id="GO:0030687">
    <property type="term" value="C:preribosome, large subunit precursor"/>
    <property type="evidence" value="ECO:0007669"/>
    <property type="project" value="TreeGrafter"/>
</dbReference>
<sequence>LQMSDSEYDSSAEQNDEEFDKELQAAFASGMLSKEQINIAFRPGELQTRKKIVKAVELRQKAEEINKKLPWVEYLDVTSPCEMTDEIAKNDFQRELAFYKQAEHSAKIAVPRLQGMGVRVFRPTDYYAEMAKSDVHMQKIRKRLLDVQQSKDKADTMKRLREEKRFASKVQQEAEKRKLNEKKKLTAAVKAHKKGMKGQLEDMLNNARKMQLDEDEDVRLTNQRGGSFGEMNRAKKIGRDSRDKRFGYGGQKKRMKRNDRWSSDNVFSKPIGARKGKLGGGKRK</sequence>
<dbReference type="GO" id="GO:0042273">
    <property type="term" value="P:ribosomal large subunit biogenesis"/>
    <property type="evidence" value="ECO:0007669"/>
    <property type="project" value="TreeGrafter"/>
</dbReference>
<evidence type="ECO:0000256" key="6">
    <source>
        <dbReference type="ARBA" id="ARBA00023242"/>
    </source>
</evidence>
<dbReference type="InterPro" id="IPR008610">
    <property type="entry name" value="Ebp2"/>
</dbReference>
<dbReference type="GO" id="GO:0005730">
    <property type="term" value="C:nucleolus"/>
    <property type="evidence" value="ECO:0007669"/>
    <property type="project" value="UniProtKB-SubCell"/>
</dbReference>
<dbReference type="Proteomes" id="UP001328107">
    <property type="component" value="Unassembled WGS sequence"/>
</dbReference>
<evidence type="ECO:0000256" key="3">
    <source>
        <dbReference type="ARBA" id="ARBA00007336"/>
    </source>
</evidence>
<accession>A0AAN5CD78</accession>
<dbReference type="AlphaFoldDB" id="A0AAN5CD78"/>
<reference evidence="9" key="1">
    <citation type="submission" date="2022-10" db="EMBL/GenBank/DDBJ databases">
        <title>Genome assembly of Pristionchus species.</title>
        <authorList>
            <person name="Yoshida K."/>
            <person name="Sommer R.J."/>
        </authorList>
    </citation>
    <scope>NUCLEOTIDE SEQUENCE [LARGE SCALE GENOMIC DNA]</scope>
    <source>
        <strain evidence="9">RS5460</strain>
    </source>
</reference>
<dbReference type="Pfam" id="PF05890">
    <property type="entry name" value="Ebp2"/>
    <property type="match status" value="1"/>
</dbReference>
<dbReference type="GO" id="GO:0034399">
    <property type="term" value="C:nuclear periphery"/>
    <property type="evidence" value="ECO:0007669"/>
    <property type="project" value="TreeGrafter"/>
</dbReference>
<comment type="similarity">
    <text evidence="3">Belongs to the EBP2 family.</text>
</comment>
<proteinExistence type="inferred from homology"/>
<organism evidence="8 9">
    <name type="scientific">Pristionchus mayeri</name>
    <dbReference type="NCBI Taxonomy" id="1317129"/>
    <lineage>
        <taxon>Eukaryota</taxon>
        <taxon>Metazoa</taxon>
        <taxon>Ecdysozoa</taxon>
        <taxon>Nematoda</taxon>
        <taxon>Chromadorea</taxon>
        <taxon>Rhabditida</taxon>
        <taxon>Rhabditina</taxon>
        <taxon>Diplogasteromorpha</taxon>
        <taxon>Diplogasteroidea</taxon>
        <taxon>Neodiplogasteridae</taxon>
        <taxon>Pristionchus</taxon>
    </lineage>
</organism>
<evidence type="ECO:0000313" key="9">
    <source>
        <dbReference type="Proteomes" id="UP001328107"/>
    </source>
</evidence>
<dbReference type="EMBL" id="BTRK01000002">
    <property type="protein sequence ID" value="GMR37221.1"/>
    <property type="molecule type" value="Genomic_DNA"/>
</dbReference>
<feature type="compositionally biased region" description="Basic and acidic residues" evidence="7">
    <location>
        <begin position="237"/>
        <end position="246"/>
    </location>
</feature>
<comment type="caution">
    <text evidence="8">The sequence shown here is derived from an EMBL/GenBank/DDBJ whole genome shotgun (WGS) entry which is preliminary data.</text>
</comment>
<evidence type="ECO:0000313" key="8">
    <source>
        <dbReference type="EMBL" id="GMR37221.1"/>
    </source>
</evidence>
<feature type="compositionally biased region" description="Basic residues" evidence="7">
    <location>
        <begin position="272"/>
        <end position="284"/>
    </location>
</feature>
<evidence type="ECO:0008006" key="10">
    <source>
        <dbReference type="Google" id="ProtNLM"/>
    </source>
</evidence>
<feature type="region of interest" description="Disordered" evidence="7">
    <location>
        <begin position="1"/>
        <end position="20"/>
    </location>
</feature>
<keyword evidence="9" id="KW-1185">Reference proteome</keyword>